<protein>
    <submittedName>
        <fullName evidence="17">Pesticin receptor</fullName>
    </submittedName>
</protein>
<keyword evidence="10 11" id="KW-0998">Cell outer membrane</keyword>
<accession>A0A245ZGZ2</accession>
<evidence type="ECO:0000259" key="16">
    <source>
        <dbReference type="Pfam" id="PF07715"/>
    </source>
</evidence>
<dbReference type="InterPro" id="IPR039426">
    <property type="entry name" value="TonB-dep_rcpt-like"/>
</dbReference>
<dbReference type="Proteomes" id="UP000197783">
    <property type="component" value="Unassembled WGS sequence"/>
</dbReference>
<keyword evidence="3 11" id="KW-1134">Transmembrane beta strand</keyword>
<evidence type="ECO:0000256" key="4">
    <source>
        <dbReference type="ARBA" id="ARBA00022496"/>
    </source>
</evidence>
<keyword evidence="4" id="KW-0410">Iron transport</keyword>
<gene>
    <name evidence="17" type="primary">fyuA_8</name>
    <name evidence="17" type="ORF">SPMU_25330</name>
</gene>
<keyword evidence="17" id="KW-0675">Receptor</keyword>
<dbReference type="Pfam" id="PF07715">
    <property type="entry name" value="Plug"/>
    <property type="match status" value="1"/>
</dbReference>
<dbReference type="RefSeq" id="WP_088334225.1">
    <property type="nucleotide sequence ID" value="NZ_NBBJ01000004.1"/>
</dbReference>
<dbReference type="GO" id="GO:0009279">
    <property type="term" value="C:cell outer membrane"/>
    <property type="evidence" value="ECO:0007669"/>
    <property type="project" value="UniProtKB-SubCell"/>
</dbReference>
<keyword evidence="6" id="KW-0408">Iron</keyword>
<dbReference type="AlphaFoldDB" id="A0A245ZGZ2"/>
<name>A0A245ZGZ2_9SPHN</name>
<organism evidence="17 18">
    <name type="scientific">Sphingomonas mucosissima</name>
    <dbReference type="NCBI Taxonomy" id="370959"/>
    <lineage>
        <taxon>Bacteria</taxon>
        <taxon>Pseudomonadati</taxon>
        <taxon>Pseudomonadota</taxon>
        <taxon>Alphaproteobacteria</taxon>
        <taxon>Sphingomonadales</taxon>
        <taxon>Sphingomonadaceae</taxon>
        <taxon>Sphingomonas</taxon>
    </lineage>
</organism>
<evidence type="ECO:0000256" key="12">
    <source>
        <dbReference type="RuleBase" id="RU003357"/>
    </source>
</evidence>
<dbReference type="Gene3D" id="2.40.170.20">
    <property type="entry name" value="TonB-dependent receptor, beta-barrel domain"/>
    <property type="match status" value="1"/>
</dbReference>
<evidence type="ECO:0000256" key="6">
    <source>
        <dbReference type="ARBA" id="ARBA00023004"/>
    </source>
</evidence>
<evidence type="ECO:0000313" key="17">
    <source>
        <dbReference type="EMBL" id="OWK29007.1"/>
    </source>
</evidence>
<evidence type="ECO:0000256" key="3">
    <source>
        <dbReference type="ARBA" id="ARBA00022452"/>
    </source>
</evidence>
<evidence type="ECO:0000256" key="2">
    <source>
        <dbReference type="ARBA" id="ARBA00022448"/>
    </source>
</evidence>
<evidence type="ECO:0000256" key="14">
    <source>
        <dbReference type="SAM" id="SignalP"/>
    </source>
</evidence>
<keyword evidence="9 11" id="KW-0472">Membrane</keyword>
<evidence type="ECO:0000256" key="11">
    <source>
        <dbReference type="PROSITE-ProRule" id="PRU01360"/>
    </source>
</evidence>
<evidence type="ECO:0000313" key="18">
    <source>
        <dbReference type="Proteomes" id="UP000197783"/>
    </source>
</evidence>
<feature type="domain" description="TonB-dependent receptor-like beta-barrel" evidence="15">
    <location>
        <begin position="241"/>
        <end position="717"/>
    </location>
</feature>
<evidence type="ECO:0000256" key="9">
    <source>
        <dbReference type="ARBA" id="ARBA00023136"/>
    </source>
</evidence>
<dbReference type="InterPro" id="IPR036942">
    <property type="entry name" value="Beta-barrel_TonB_sf"/>
</dbReference>
<feature type="domain" description="TonB-dependent receptor plug" evidence="16">
    <location>
        <begin position="44"/>
        <end position="153"/>
    </location>
</feature>
<dbReference type="EMBL" id="NBBJ01000004">
    <property type="protein sequence ID" value="OWK29007.1"/>
    <property type="molecule type" value="Genomic_DNA"/>
</dbReference>
<dbReference type="OrthoDB" id="9760333at2"/>
<evidence type="ECO:0000256" key="13">
    <source>
        <dbReference type="SAM" id="MobiDB-lite"/>
    </source>
</evidence>
<dbReference type="Pfam" id="PF00593">
    <property type="entry name" value="TonB_dep_Rec_b-barrel"/>
    <property type="match status" value="1"/>
</dbReference>
<feature type="region of interest" description="Disordered" evidence="13">
    <location>
        <begin position="247"/>
        <end position="268"/>
    </location>
</feature>
<proteinExistence type="inferred from homology"/>
<comment type="similarity">
    <text evidence="11 12">Belongs to the TonB-dependent receptor family.</text>
</comment>
<keyword evidence="5 11" id="KW-0812">Transmembrane</keyword>
<evidence type="ECO:0000256" key="1">
    <source>
        <dbReference type="ARBA" id="ARBA00004571"/>
    </source>
</evidence>
<keyword evidence="2 11" id="KW-0813">Transport</keyword>
<sequence>MNGVRALAVVACVASLPAVAEEPVVGKETVDDILVTAERREERAQTVPIALTVVPAARLENEAMANLDRIGAAVPNLYLSRNFGTSSGALVFLRGVGEGDSIFTNDPPVGIYVDDVILPRSTGSLLDLIDVDRVEVLRGPQGTLYGRNTSGGAIKLVMKRPSPDRASAAIDLAIGSYGRIDARSTANVPLAGNLAMRVSALSRNQRGWGRNLTNGARVNGQDLQGARASLLWEPSAEATLYATIDTTRDRSGPRFPQRFRPDPARPGRFTNIFIAPGGDIDAFESADTDPLNRTDTSGFSLRADYRFTGATLTAITGYRALRSRIGFDQTANPAGVGANVILLQDQDQHNVSQELQLAGNAFAQRVQWLIGAYHFREHNDQLTAVSFATPAGTNARFRNRDFFNAPSRGLGTIGNWSPYAPELDTRSSSLFGSATLSFGDSRLTGGLRYTDERKRYEVSFLTAPDTILTLPDGRLAQRRISERWTDVSPRLELDHTLTTRAGETMIYAFAAKGFRSGSFDGRARNIDFALNRQGAIAPEIVWNYEVGLKSDWLDRRLRINATYFVNDYTNIAFSASRVTAGPPEIFRQNVGNARIQGLELEWTARPLMGVEVGGWVATLADRFTRLASSPGCTAFVPDERDLDLRFTPALRYQVRASYTQEVGEARVRLGGDYSASSPYSIALCNEPQHRVTDAAQINIQAGVDWRDWGLLLAATNLADRRYNTGSVGAIGYPVAPREWTLRLSRSF</sequence>
<keyword evidence="14" id="KW-0732">Signal</keyword>
<dbReference type="PANTHER" id="PTHR32552:SF81">
    <property type="entry name" value="TONB-DEPENDENT OUTER MEMBRANE RECEPTOR"/>
    <property type="match status" value="1"/>
</dbReference>
<evidence type="ECO:0000256" key="5">
    <source>
        <dbReference type="ARBA" id="ARBA00022692"/>
    </source>
</evidence>
<dbReference type="InterPro" id="IPR000531">
    <property type="entry name" value="Beta-barrel_TonB"/>
</dbReference>
<keyword evidence="18" id="KW-1185">Reference proteome</keyword>
<evidence type="ECO:0000256" key="10">
    <source>
        <dbReference type="ARBA" id="ARBA00023237"/>
    </source>
</evidence>
<evidence type="ECO:0000256" key="7">
    <source>
        <dbReference type="ARBA" id="ARBA00023065"/>
    </source>
</evidence>
<dbReference type="PANTHER" id="PTHR32552">
    <property type="entry name" value="FERRICHROME IRON RECEPTOR-RELATED"/>
    <property type="match status" value="1"/>
</dbReference>
<comment type="subcellular location">
    <subcellularLocation>
        <location evidence="1 11">Cell outer membrane</location>
        <topology evidence="1 11">Multi-pass membrane protein</topology>
    </subcellularLocation>
</comment>
<reference evidence="17 18" key="1">
    <citation type="submission" date="2017-03" db="EMBL/GenBank/DDBJ databases">
        <title>Genome sequence of Sphingomonas mucosissima DSM 17494.</title>
        <authorList>
            <person name="Poehlein A."/>
            <person name="Wuebbeler J.H."/>
            <person name="Steinbuechel A."/>
            <person name="Daniel R."/>
        </authorList>
    </citation>
    <scope>NUCLEOTIDE SEQUENCE [LARGE SCALE GENOMIC DNA]</scope>
    <source>
        <strain evidence="17 18">DSM 17494</strain>
    </source>
</reference>
<dbReference type="SUPFAM" id="SSF56935">
    <property type="entry name" value="Porins"/>
    <property type="match status" value="1"/>
</dbReference>
<dbReference type="GO" id="GO:0006826">
    <property type="term" value="P:iron ion transport"/>
    <property type="evidence" value="ECO:0007669"/>
    <property type="project" value="UniProtKB-KW"/>
</dbReference>
<feature type="signal peptide" evidence="14">
    <location>
        <begin position="1"/>
        <end position="20"/>
    </location>
</feature>
<comment type="caution">
    <text evidence="17">The sequence shown here is derived from an EMBL/GenBank/DDBJ whole genome shotgun (WGS) entry which is preliminary data.</text>
</comment>
<evidence type="ECO:0000256" key="8">
    <source>
        <dbReference type="ARBA" id="ARBA00023077"/>
    </source>
</evidence>
<evidence type="ECO:0000259" key="15">
    <source>
        <dbReference type="Pfam" id="PF00593"/>
    </source>
</evidence>
<dbReference type="PROSITE" id="PS52016">
    <property type="entry name" value="TONB_DEPENDENT_REC_3"/>
    <property type="match status" value="1"/>
</dbReference>
<keyword evidence="7" id="KW-0406">Ion transport</keyword>
<dbReference type="InterPro" id="IPR012910">
    <property type="entry name" value="Plug_dom"/>
</dbReference>
<keyword evidence="8 12" id="KW-0798">TonB box</keyword>
<feature type="chain" id="PRO_5012828744" evidence="14">
    <location>
        <begin position="21"/>
        <end position="747"/>
    </location>
</feature>